<dbReference type="AlphaFoldDB" id="A0A3N4LNW5"/>
<dbReference type="OrthoDB" id="5592979at2759"/>
<evidence type="ECO:0000256" key="6">
    <source>
        <dbReference type="SAM" id="MobiDB-lite"/>
    </source>
</evidence>
<protein>
    <recommendedName>
        <fullName evidence="4">Vacuolar-sorting protein SNF7</fullName>
    </recommendedName>
    <alternativeName>
        <fullName evidence="5">Vacuolar protein-sorting-associated protein 32</fullName>
    </alternativeName>
</protein>
<comment type="subcellular location">
    <subcellularLocation>
        <location evidence="1">Endosome</location>
    </subcellularLocation>
</comment>
<dbReference type="GO" id="GO:0032511">
    <property type="term" value="P:late endosome to vacuole transport via multivesicular body sorting pathway"/>
    <property type="evidence" value="ECO:0007669"/>
    <property type="project" value="TreeGrafter"/>
</dbReference>
<organism evidence="7 8">
    <name type="scientific">Terfezia boudieri ATCC MYA-4762</name>
    <dbReference type="NCBI Taxonomy" id="1051890"/>
    <lineage>
        <taxon>Eukaryota</taxon>
        <taxon>Fungi</taxon>
        <taxon>Dikarya</taxon>
        <taxon>Ascomycota</taxon>
        <taxon>Pezizomycotina</taxon>
        <taxon>Pezizomycetes</taxon>
        <taxon>Pezizales</taxon>
        <taxon>Pezizaceae</taxon>
        <taxon>Terfezia</taxon>
    </lineage>
</organism>
<comment type="similarity">
    <text evidence="2">Belongs to the SNF7 family.</text>
</comment>
<evidence type="ECO:0000313" key="7">
    <source>
        <dbReference type="EMBL" id="RPB24540.1"/>
    </source>
</evidence>
<evidence type="ECO:0000256" key="4">
    <source>
        <dbReference type="ARBA" id="ARBA00040017"/>
    </source>
</evidence>
<dbReference type="GO" id="GO:0006900">
    <property type="term" value="P:vesicle budding from membrane"/>
    <property type="evidence" value="ECO:0007669"/>
    <property type="project" value="TreeGrafter"/>
</dbReference>
<evidence type="ECO:0000256" key="2">
    <source>
        <dbReference type="ARBA" id="ARBA00006190"/>
    </source>
</evidence>
<dbReference type="GO" id="GO:0009898">
    <property type="term" value="C:cytoplasmic side of plasma membrane"/>
    <property type="evidence" value="ECO:0007669"/>
    <property type="project" value="TreeGrafter"/>
</dbReference>
<gene>
    <name evidence="7" type="ORF">L211DRAFT_784790</name>
</gene>
<dbReference type="EMBL" id="ML121541">
    <property type="protein sequence ID" value="RPB24540.1"/>
    <property type="molecule type" value="Genomic_DNA"/>
</dbReference>
<evidence type="ECO:0000256" key="3">
    <source>
        <dbReference type="ARBA" id="ARBA00022753"/>
    </source>
</evidence>
<accession>A0A3N4LNW5</accession>
<evidence type="ECO:0000256" key="5">
    <source>
        <dbReference type="ARBA" id="ARBA00042586"/>
    </source>
</evidence>
<dbReference type="InParanoid" id="A0A3N4LNW5"/>
<sequence length="211" mass="23654">MWGWFGGGAAAKKNAPKNAIINLREQLDMLTKRERHLEQQIADQDAMARKHVSTNKNLARVALKRKKLNEQSLATTQAQITTLEQQIHSIESATLNYETLRVMKDAGQAMRTIHGGMDIDKVEETMEEIRESAAVSREMGEAITRVSLGNEIDEDELAKELEDMEQEQLDNTMVGAPVAPVTRGKAPAHAAKEEEDEEEELRKLQAEMMMG</sequence>
<dbReference type="Gene3D" id="1.10.287.1060">
    <property type="entry name" value="ESAT-6-like"/>
    <property type="match status" value="1"/>
</dbReference>
<name>A0A3N4LNW5_9PEZI</name>
<dbReference type="Pfam" id="PF03357">
    <property type="entry name" value="Snf7"/>
    <property type="match status" value="1"/>
</dbReference>
<evidence type="ECO:0000256" key="1">
    <source>
        <dbReference type="ARBA" id="ARBA00004177"/>
    </source>
</evidence>
<keyword evidence="3" id="KW-0967">Endosome</keyword>
<dbReference type="PANTHER" id="PTHR22761">
    <property type="entry name" value="CHARGED MULTIVESICULAR BODY PROTEIN"/>
    <property type="match status" value="1"/>
</dbReference>
<evidence type="ECO:0000313" key="8">
    <source>
        <dbReference type="Proteomes" id="UP000267821"/>
    </source>
</evidence>
<reference evidence="7 8" key="1">
    <citation type="journal article" date="2018" name="Nat. Ecol. Evol.">
        <title>Pezizomycetes genomes reveal the molecular basis of ectomycorrhizal truffle lifestyle.</title>
        <authorList>
            <person name="Murat C."/>
            <person name="Payen T."/>
            <person name="Noel B."/>
            <person name="Kuo A."/>
            <person name="Morin E."/>
            <person name="Chen J."/>
            <person name="Kohler A."/>
            <person name="Krizsan K."/>
            <person name="Balestrini R."/>
            <person name="Da Silva C."/>
            <person name="Montanini B."/>
            <person name="Hainaut M."/>
            <person name="Levati E."/>
            <person name="Barry K.W."/>
            <person name="Belfiori B."/>
            <person name="Cichocki N."/>
            <person name="Clum A."/>
            <person name="Dockter R.B."/>
            <person name="Fauchery L."/>
            <person name="Guy J."/>
            <person name="Iotti M."/>
            <person name="Le Tacon F."/>
            <person name="Lindquist E.A."/>
            <person name="Lipzen A."/>
            <person name="Malagnac F."/>
            <person name="Mello A."/>
            <person name="Molinier V."/>
            <person name="Miyauchi S."/>
            <person name="Poulain J."/>
            <person name="Riccioni C."/>
            <person name="Rubini A."/>
            <person name="Sitrit Y."/>
            <person name="Splivallo R."/>
            <person name="Traeger S."/>
            <person name="Wang M."/>
            <person name="Zifcakova L."/>
            <person name="Wipf D."/>
            <person name="Zambonelli A."/>
            <person name="Paolocci F."/>
            <person name="Nowrousian M."/>
            <person name="Ottonello S."/>
            <person name="Baldrian P."/>
            <person name="Spatafora J.W."/>
            <person name="Henrissat B."/>
            <person name="Nagy L.G."/>
            <person name="Aury J.M."/>
            <person name="Wincker P."/>
            <person name="Grigoriev I.V."/>
            <person name="Bonfante P."/>
            <person name="Martin F.M."/>
        </authorList>
    </citation>
    <scope>NUCLEOTIDE SEQUENCE [LARGE SCALE GENOMIC DNA]</scope>
    <source>
        <strain evidence="7 8">ATCC MYA-4762</strain>
    </source>
</reference>
<proteinExistence type="inferred from homology"/>
<feature type="region of interest" description="Disordered" evidence="6">
    <location>
        <begin position="172"/>
        <end position="211"/>
    </location>
</feature>
<dbReference type="PANTHER" id="PTHR22761:SF10">
    <property type="entry name" value="GH13992P"/>
    <property type="match status" value="1"/>
</dbReference>
<dbReference type="GO" id="GO:0000815">
    <property type="term" value="C:ESCRT III complex"/>
    <property type="evidence" value="ECO:0007669"/>
    <property type="project" value="TreeGrafter"/>
</dbReference>
<dbReference type="Proteomes" id="UP000267821">
    <property type="component" value="Unassembled WGS sequence"/>
</dbReference>
<dbReference type="InterPro" id="IPR005024">
    <property type="entry name" value="Snf7_fam"/>
</dbReference>
<dbReference type="FunCoup" id="A0A3N4LNW5">
    <property type="interactions" value="642"/>
</dbReference>
<dbReference type="STRING" id="1051890.A0A3N4LNW5"/>
<dbReference type="GO" id="GO:0005771">
    <property type="term" value="C:multivesicular body"/>
    <property type="evidence" value="ECO:0007669"/>
    <property type="project" value="TreeGrafter"/>
</dbReference>
<keyword evidence="8" id="KW-1185">Reference proteome</keyword>